<dbReference type="EMBL" id="BAAAQM010000008">
    <property type="protein sequence ID" value="GAA1963113.1"/>
    <property type="molecule type" value="Genomic_DNA"/>
</dbReference>
<evidence type="ECO:0000256" key="6">
    <source>
        <dbReference type="ARBA" id="ARBA00023136"/>
    </source>
</evidence>
<feature type="compositionally biased region" description="Low complexity" evidence="8">
    <location>
        <begin position="17"/>
        <end position="27"/>
    </location>
</feature>
<dbReference type="SUPFAM" id="SSF161098">
    <property type="entry name" value="MetI-like"/>
    <property type="match status" value="1"/>
</dbReference>
<evidence type="ECO:0000256" key="4">
    <source>
        <dbReference type="ARBA" id="ARBA00022692"/>
    </source>
</evidence>
<dbReference type="RefSeq" id="WP_344656676.1">
    <property type="nucleotide sequence ID" value="NZ_BAAAQM010000008.1"/>
</dbReference>
<evidence type="ECO:0000256" key="7">
    <source>
        <dbReference type="RuleBase" id="RU363032"/>
    </source>
</evidence>
<feature type="region of interest" description="Disordered" evidence="8">
    <location>
        <begin position="1"/>
        <end position="33"/>
    </location>
</feature>
<dbReference type="Pfam" id="PF00528">
    <property type="entry name" value="BPD_transp_1"/>
    <property type="match status" value="1"/>
</dbReference>
<feature type="transmembrane region" description="Helical" evidence="7">
    <location>
        <begin position="239"/>
        <end position="264"/>
    </location>
</feature>
<keyword evidence="3" id="KW-1003">Cell membrane</keyword>
<dbReference type="InterPro" id="IPR050809">
    <property type="entry name" value="UgpAE/MalFG_permease"/>
</dbReference>
<feature type="transmembrane region" description="Helical" evidence="7">
    <location>
        <begin position="296"/>
        <end position="317"/>
    </location>
</feature>
<protein>
    <submittedName>
        <fullName evidence="10">Sugar ABC transporter permease</fullName>
    </submittedName>
</protein>
<feature type="transmembrane region" description="Helical" evidence="7">
    <location>
        <begin position="138"/>
        <end position="158"/>
    </location>
</feature>
<reference evidence="11" key="1">
    <citation type="journal article" date="2019" name="Int. J. Syst. Evol. Microbiol.">
        <title>The Global Catalogue of Microorganisms (GCM) 10K type strain sequencing project: providing services to taxonomists for standard genome sequencing and annotation.</title>
        <authorList>
            <consortium name="The Broad Institute Genomics Platform"/>
            <consortium name="The Broad Institute Genome Sequencing Center for Infectious Disease"/>
            <person name="Wu L."/>
            <person name="Ma J."/>
        </authorList>
    </citation>
    <scope>NUCLEOTIDE SEQUENCE [LARGE SCALE GENOMIC DNA]</scope>
    <source>
        <strain evidence="11">JCM 16013</strain>
    </source>
</reference>
<dbReference type="Proteomes" id="UP001499854">
    <property type="component" value="Unassembled WGS sequence"/>
</dbReference>
<dbReference type="InterPro" id="IPR000515">
    <property type="entry name" value="MetI-like"/>
</dbReference>
<feature type="transmembrane region" description="Helical" evidence="7">
    <location>
        <begin position="44"/>
        <end position="68"/>
    </location>
</feature>
<accession>A0ABP5CF68</accession>
<evidence type="ECO:0000256" key="3">
    <source>
        <dbReference type="ARBA" id="ARBA00022475"/>
    </source>
</evidence>
<name>A0ABP5CF68_9ACTN</name>
<keyword evidence="4 7" id="KW-0812">Transmembrane</keyword>
<evidence type="ECO:0000259" key="9">
    <source>
        <dbReference type="PROSITE" id="PS50928"/>
    </source>
</evidence>
<keyword evidence="11" id="KW-1185">Reference proteome</keyword>
<evidence type="ECO:0000256" key="1">
    <source>
        <dbReference type="ARBA" id="ARBA00004651"/>
    </source>
</evidence>
<keyword evidence="5 7" id="KW-1133">Transmembrane helix</keyword>
<dbReference type="PANTHER" id="PTHR43227">
    <property type="entry name" value="BLL4140 PROTEIN"/>
    <property type="match status" value="1"/>
</dbReference>
<gene>
    <name evidence="10" type="ORF">GCM10009838_20200</name>
</gene>
<keyword evidence="6 7" id="KW-0472">Membrane</keyword>
<proteinExistence type="inferred from homology"/>
<organism evidence="10 11">
    <name type="scientific">Catenulispora subtropica</name>
    <dbReference type="NCBI Taxonomy" id="450798"/>
    <lineage>
        <taxon>Bacteria</taxon>
        <taxon>Bacillati</taxon>
        <taxon>Actinomycetota</taxon>
        <taxon>Actinomycetes</taxon>
        <taxon>Catenulisporales</taxon>
        <taxon>Catenulisporaceae</taxon>
        <taxon>Catenulispora</taxon>
    </lineage>
</organism>
<comment type="caution">
    <text evidence="10">The sequence shown here is derived from an EMBL/GenBank/DDBJ whole genome shotgun (WGS) entry which is preliminary data.</text>
</comment>
<feature type="domain" description="ABC transmembrane type-1" evidence="9">
    <location>
        <begin position="101"/>
        <end position="317"/>
    </location>
</feature>
<dbReference type="CDD" id="cd06261">
    <property type="entry name" value="TM_PBP2"/>
    <property type="match status" value="1"/>
</dbReference>
<sequence>MSSATIQDPPRTRRVRGGSAARGPRGSHTPVGAAPLERSRRRMFWAFTAPAVIVYGVLFLLPVGYAAWTSFYKWDGISDKKWKGLGNYQTLWQDPIFRQSLGNTLKTLVIGGLITFVISFGLMLILREMNRRLFARAVLFFPCLVNAMVFGIAAGVLFSPDGPVNQALKWLGWSRPPQWLATEHLPTMILGTLVWTATGYYTAILMAAVDQIPEYLYEAAELDGANAFQRFRHVTLPMCWDVISVCAVLWTVSSVKIFELILMYGGSSGSQPPTDSWNTAMYVYEEAFPQASTPQLGLATAAALVSLFLVVVFTVVLRRILRRDPIEY</sequence>
<evidence type="ECO:0000256" key="8">
    <source>
        <dbReference type="SAM" id="MobiDB-lite"/>
    </source>
</evidence>
<evidence type="ECO:0000313" key="10">
    <source>
        <dbReference type="EMBL" id="GAA1963113.1"/>
    </source>
</evidence>
<dbReference type="Gene3D" id="1.10.3720.10">
    <property type="entry name" value="MetI-like"/>
    <property type="match status" value="1"/>
</dbReference>
<dbReference type="InterPro" id="IPR035906">
    <property type="entry name" value="MetI-like_sf"/>
</dbReference>
<evidence type="ECO:0000313" key="11">
    <source>
        <dbReference type="Proteomes" id="UP001499854"/>
    </source>
</evidence>
<feature type="transmembrane region" description="Helical" evidence="7">
    <location>
        <begin position="107"/>
        <end position="126"/>
    </location>
</feature>
<comment type="similarity">
    <text evidence="7">Belongs to the binding-protein-dependent transport system permease family.</text>
</comment>
<dbReference type="PROSITE" id="PS50928">
    <property type="entry name" value="ABC_TM1"/>
    <property type="match status" value="1"/>
</dbReference>
<feature type="transmembrane region" description="Helical" evidence="7">
    <location>
        <begin position="188"/>
        <end position="209"/>
    </location>
</feature>
<evidence type="ECO:0000256" key="2">
    <source>
        <dbReference type="ARBA" id="ARBA00022448"/>
    </source>
</evidence>
<dbReference type="PANTHER" id="PTHR43227:SF11">
    <property type="entry name" value="BLL4140 PROTEIN"/>
    <property type="match status" value="1"/>
</dbReference>
<comment type="subcellular location">
    <subcellularLocation>
        <location evidence="1 7">Cell membrane</location>
        <topology evidence="1 7">Multi-pass membrane protein</topology>
    </subcellularLocation>
</comment>
<keyword evidence="2 7" id="KW-0813">Transport</keyword>
<evidence type="ECO:0000256" key="5">
    <source>
        <dbReference type="ARBA" id="ARBA00022989"/>
    </source>
</evidence>